<dbReference type="OrthoDB" id="10265344at2759"/>
<dbReference type="GO" id="GO:0032259">
    <property type="term" value="P:methylation"/>
    <property type="evidence" value="ECO:0007669"/>
    <property type="project" value="UniProtKB-KW"/>
</dbReference>
<gene>
    <name evidence="10" type="primary">LOC103508052</name>
</gene>
<dbReference type="GO" id="GO:0004719">
    <property type="term" value="F:protein-L-isoaspartate (D-aspartate) O-methyltransferase activity"/>
    <property type="evidence" value="ECO:0007669"/>
    <property type="project" value="UniProtKB-EC"/>
</dbReference>
<dbReference type="PANTHER" id="PTHR11579">
    <property type="entry name" value="PROTEIN-L-ISOASPARTATE O-METHYLTRANSFERASE"/>
    <property type="match status" value="1"/>
</dbReference>
<dbReference type="EC" id="2.1.1.77" evidence="3"/>
<feature type="chain" id="PRO_5010320720" description="protein-L-isoaspartate(D-aspartate) O-methyltransferase" evidence="8">
    <location>
        <begin position="19"/>
        <end position="363"/>
    </location>
</feature>
<sequence>MFGLFALIVLHLVYGINSTTSDDVARIIERDKRIVFSKLKDKYLLEDPRIEPVLRKYDRADFLPFQKTFATYKDKYIYLGVGAEFSSPFAHAEALHLLRNHLKPGANVLELGSGTGYLATCMGELVQSNGSVIGLELISPLSDFSVKTAIKHAPHLIEKNILKFFVADGRYGYKQHAPYDVIYTDCSIRSIPSVLLDQLKPGGRFVMTLGRTELPQYLIAVDKDMNGRCTFARVRMRNKVPRLCSNIKEQDLYYQRMYPLKHKQPIPTRANGDYIYGTKQSSSYYILPELSIMGKALDSEEMEHFAAAEKRYQEKIDQIDANYNMDDLLMELRKTTPSTSTKFGQPTSTSTPLLMEYEIWSAA</sequence>
<name>A0A1S3D0H6_DIACI</name>
<dbReference type="Pfam" id="PF01135">
    <property type="entry name" value="PCMT"/>
    <property type="match status" value="1"/>
</dbReference>
<comment type="similarity">
    <text evidence="2">Belongs to the methyltransferase superfamily. L-isoaspartyl/D-aspartyl protein methyltransferase family.</text>
</comment>
<evidence type="ECO:0000256" key="8">
    <source>
        <dbReference type="SAM" id="SignalP"/>
    </source>
</evidence>
<dbReference type="SUPFAM" id="SSF53335">
    <property type="entry name" value="S-adenosyl-L-methionine-dependent methyltransferases"/>
    <property type="match status" value="1"/>
</dbReference>
<dbReference type="GO" id="GO:0005737">
    <property type="term" value="C:cytoplasm"/>
    <property type="evidence" value="ECO:0007669"/>
    <property type="project" value="UniProtKB-SubCell"/>
</dbReference>
<dbReference type="CDD" id="cd02440">
    <property type="entry name" value="AdoMet_MTases"/>
    <property type="match status" value="1"/>
</dbReference>
<evidence type="ECO:0000313" key="10">
    <source>
        <dbReference type="RefSeq" id="XP_008470809.1"/>
    </source>
</evidence>
<protein>
    <recommendedName>
        <fullName evidence="3">protein-L-isoaspartate(D-aspartate) O-methyltransferase</fullName>
        <ecNumber evidence="3">2.1.1.77</ecNumber>
    </recommendedName>
</protein>
<evidence type="ECO:0000256" key="3">
    <source>
        <dbReference type="ARBA" id="ARBA00011890"/>
    </source>
</evidence>
<proteinExistence type="inferred from homology"/>
<dbReference type="RefSeq" id="XP_008470809.1">
    <property type="nucleotide sequence ID" value="XM_008472587.3"/>
</dbReference>
<comment type="subcellular location">
    <subcellularLocation>
        <location evidence="1">Cytoplasm</location>
    </subcellularLocation>
</comment>
<dbReference type="Gene3D" id="3.40.50.150">
    <property type="entry name" value="Vaccinia Virus protein VP39"/>
    <property type="match status" value="1"/>
</dbReference>
<dbReference type="InterPro" id="IPR000682">
    <property type="entry name" value="PCMT"/>
</dbReference>
<evidence type="ECO:0000256" key="1">
    <source>
        <dbReference type="ARBA" id="ARBA00004496"/>
    </source>
</evidence>
<keyword evidence="4" id="KW-0963">Cytoplasm</keyword>
<dbReference type="PROSITE" id="PS01279">
    <property type="entry name" value="PCMT"/>
    <property type="match status" value="1"/>
</dbReference>
<keyword evidence="9" id="KW-1185">Reference proteome</keyword>
<dbReference type="PaxDb" id="121845-A0A1S3D0H6"/>
<dbReference type="PANTHER" id="PTHR11579:SF0">
    <property type="entry name" value="PROTEIN-L-ISOASPARTATE(D-ASPARTATE) O-METHYLTRANSFERASE"/>
    <property type="match status" value="1"/>
</dbReference>
<keyword evidence="7" id="KW-0949">S-adenosyl-L-methionine</keyword>
<evidence type="ECO:0000256" key="4">
    <source>
        <dbReference type="ARBA" id="ARBA00022490"/>
    </source>
</evidence>
<evidence type="ECO:0000313" key="9">
    <source>
        <dbReference type="Proteomes" id="UP000079169"/>
    </source>
</evidence>
<reference evidence="10" key="1">
    <citation type="submission" date="2025-08" db="UniProtKB">
        <authorList>
            <consortium name="RefSeq"/>
        </authorList>
    </citation>
    <scope>IDENTIFICATION</scope>
</reference>
<keyword evidence="5" id="KW-0489">Methyltransferase</keyword>
<accession>A0A1S3D0H6</accession>
<feature type="signal peptide" evidence="8">
    <location>
        <begin position="1"/>
        <end position="18"/>
    </location>
</feature>
<dbReference type="AlphaFoldDB" id="A0A1S3D0H6"/>
<dbReference type="KEGG" id="dci:103508052"/>
<dbReference type="Proteomes" id="UP000079169">
    <property type="component" value="Unplaced"/>
</dbReference>
<evidence type="ECO:0000256" key="7">
    <source>
        <dbReference type="ARBA" id="ARBA00022691"/>
    </source>
</evidence>
<evidence type="ECO:0000256" key="2">
    <source>
        <dbReference type="ARBA" id="ARBA00005369"/>
    </source>
</evidence>
<keyword evidence="8" id="KW-0732">Signal</keyword>
<keyword evidence="6" id="KW-0808">Transferase</keyword>
<dbReference type="GeneID" id="103508052"/>
<evidence type="ECO:0000256" key="5">
    <source>
        <dbReference type="ARBA" id="ARBA00022603"/>
    </source>
</evidence>
<dbReference type="InterPro" id="IPR029063">
    <property type="entry name" value="SAM-dependent_MTases_sf"/>
</dbReference>
<organism evidence="9 10">
    <name type="scientific">Diaphorina citri</name>
    <name type="common">Asian citrus psyllid</name>
    <dbReference type="NCBI Taxonomy" id="121845"/>
    <lineage>
        <taxon>Eukaryota</taxon>
        <taxon>Metazoa</taxon>
        <taxon>Ecdysozoa</taxon>
        <taxon>Arthropoda</taxon>
        <taxon>Hexapoda</taxon>
        <taxon>Insecta</taxon>
        <taxon>Pterygota</taxon>
        <taxon>Neoptera</taxon>
        <taxon>Paraneoptera</taxon>
        <taxon>Hemiptera</taxon>
        <taxon>Sternorrhyncha</taxon>
        <taxon>Psylloidea</taxon>
        <taxon>Psyllidae</taxon>
        <taxon>Diaphorininae</taxon>
        <taxon>Diaphorina</taxon>
    </lineage>
</organism>
<evidence type="ECO:0000256" key="6">
    <source>
        <dbReference type="ARBA" id="ARBA00022679"/>
    </source>
</evidence>